<name>A0A178MGZ6_9PROT</name>
<dbReference type="InterPro" id="IPR023293">
    <property type="entry name" value="dGTP_triP_hydro_central_sf"/>
</dbReference>
<sequence>MECPLHGQLNYYIQPGAIHGGRVTLTFLMEAADDICYNIMDLEDAYLAGDIAFDLVIGLLEEIAPKSNKAYPDQSESEIVSRYRALAIGGAISACVEAFKDNYAAIMTGDFQTSLVEASSKAGEINNINKIAKSRIFTAARKTELEVYGRNVVYRALDGLLPLLDELSLVGWDASKLSSYHVQVVRALRFPTDSLTSSYDALHSLTDFISGMTDRYAVKVADMLGRP</sequence>
<dbReference type="Proteomes" id="UP000078428">
    <property type="component" value="Unassembled WGS sequence"/>
</dbReference>
<keyword evidence="2" id="KW-1185">Reference proteome</keyword>
<dbReference type="STRING" id="1285242.A6A04_04150"/>
<evidence type="ECO:0000313" key="1">
    <source>
        <dbReference type="EMBL" id="OAN47960.1"/>
    </source>
</evidence>
<evidence type="ECO:0000313" key="2">
    <source>
        <dbReference type="Proteomes" id="UP000078428"/>
    </source>
</evidence>
<reference evidence="1 2" key="1">
    <citation type="submission" date="2016-04" db="EMBL/GenBank/DDBJ databases">
        <title>Draft genome sequence of freshwater magnetotactic bacteria Magnetospirillum marisnigri SP-1 and Magnetospirillum moscoviense BB-1.</title>
        <authorList>
            <person name="Koziaeva V."/>
            <person name="Dziuba M.V."/>
            <person name="Ivanov T.M."/>
            <person name="Kuznetsov B."/>
            <person name="Grouzdev D.S."/>
        </authorList>
    </citation>
    <scope>NUCLEOTIDE SEQUENCE [LARGE SCALE GENOMIC DNA]</scope>
    <source>
        <strain evidence="1 2">SP-1</strain>
    </source>
</reference>
<protein>
    <recommendedName>
        <fullName evidence="3">Phosphohydrolase-associated domain-containing protein</fullName>
    </recommendedName>
</protein>
<comment type="caution">
    <text evidence="1">The sequence shown here is derived from an EMBL/GenBank/DDBJ whole genome shotgun (WGS) entry which is preliminary data.</text>
</comment>
<dbReference type="SUPFAM" id="SSF109604">
    <property type="entry name" value="HD-domain/PDEase-like"/>
    <property type="match status" value="1"/>
</dbReference>
<dbReference type="Gene3D" id="1.10.3410.10">
    <property type="entry name" value="putative deoxyguanosinetriphosphate triphosphohydrolase like domain"/>
    <property type="match status" value="1"/>
</dbReference>
<dbReference type="EMBL" id="LWQT01000077">
    <property type="protein sequence ID" value="OAN47960.1"/>
    <property type="molecule type" value="Genomic_DNA"/>
</dbReference>
<evidence type="ECO:0008006" key="3">
    <source>
        <dbReference type="Google" id="ProtNLM"/>
    </source>
</evidence>
<dbReference type="AlphaFoldDB" id="A0A178MGZ6"/>
<proteinExistence type="predicted"/>
<accession>A0A178MGZ6</accession>
<organism evidence="1 2">
    <name type="scientific">Paramagnetospirillum marisnigri</name>
    <dbReference type="NCBI Taxonomy" id="1285242"/>
    <lineage>
        <taxon>Bacteria</taxon>
        <taxon>Pseudomonadati</taxon>
        <taxon>Pseudomonadota</taxon>
        <taxon>Alphaproteobacteria</taxon>
        <taxon>Rhodospirillales</taxon>
        <taxon>Magnetospirillaceae</taxon>
        <taxon>Paramagnetospirillum</taxon>
    </lineage>
</organism>
<gene>
    <name evidence="1" type="ORF">A6A04_04150</name>
</gene>